<dbReference type="AlphaFoldDB" id="A0ABD2KZA0"/>
<sequence>MSATIRGVLTTAVPKARQNLTTATNLLANDEAEAVEQLDKWGALMAGMSAVARTAEETVFEQYKPGGDSPGELINILAETATHLDLRIDQIKAQIASRQPTPNLAPQGQPNFPPIVPLPTMGLMDFDGCDWDRSRVT</sequence>
<proteinExistence type="predicted"/>
<comment type="caution">
    <text evidence="1">The sequence shown here is derived from an EMBL/GenBank/DDBJ whole genome shotgun (WGS) entry which is preliminary data.</text>
</comment>
<evidence type="ECO:0000313" key="1">
    <source>
        <dbReference type="EMBL" id="KAL3108241.1"/>
    </source>
</evidence>
<organism evidence="1 2">
    <name type="scientific">Heterodera trifolii</name>
    <dbReference type="NCBI Taxonomy" id="157864"/>
    <lineage>
        <taxon>Eukaryota</taxon>
        <taxon>Metazoa</taxon>
        <taxon>Ecdysozoa</taxon>
        <taxon>Nematoda</taxon>
        <taxon>Chromadorea</taxon>
        <taxon>Rhabditida</taxon>
        <taxon>Tylenchina</taxon>
        <taxon>Tylenchomorpha</taxon>
        <taxon>Tylenchoidea</taxon>
        <taxon>Heteroderidae</taxon>
        <taxon>Heteroderinae</taxon>
        <taxon>Heterodera</taxon>
    </lineage>
</organism>
<name>A0ABD2KZA0_9BILA</name>
<dbReference type="Proteomes" id="UP001620626">
    <property type="component" value="Unassembled WGS sequence"/>
</dbReference>
<evidence type="ECO:0000313" key="2">
    <source>
        <dbReference type="Proteomes" id="UP001620626"/>
    </source>
</evidence>
<gene>
    <name evidence="1" type="ORF">niasHT_018649</name>
</gene>
<keyword evidence="2" id="KW-1185">Reference proteome</keyword>
<reference evidence="1 2" key="1">
    <citation type="submission" date="2024-10" db="EMBL/GenBank/DDBJ databases">
        <authorList>
            <person name="Kim D."/>
        </authorList>
    </citation>
    <scope>NUCLEOTIDE SEQUENCE [LARGE SCALE GENOMIC DNA]</scope>
    <source>
        <strain evidence="1">BH-2024</strain>
    </source>
</reference>
<accession>A0ABD2KZA0</accession>
<protein>
    <submittedName>
        <fullName evidence="1">Uncharacterized protein</fullName>
    </submittedName>
</protein>
<dbReference type="EMBL" id="JBICBT010000593">
    <property type="protein sequence ID" value="KAL3108241.1"/>
    <property type="molecule type" value="Genomic_DNA"/>
</dbReference>